<keyword evidence="1" id="KW-0812">Transmembrane</keyword>
<feature type="transmembrane region" description="Helical" evidence="1">
    <location>
        <begin position="90"/>
        <end position="113"/>
    </location>
</feature>
<dbReference type="Pfam" id="PF08592">
    <property type="entry name" value="Anthrone_oxy"/>
    <property type="match status" value="1"/>
</dbReference>
<proteinExistence type="predicted"/>
<reference evidence="2" key="1">
    <citation type="submission" date="2024-07" db="EMBL/GenBank/DDBJ databases">
        <authorList>
            <person name="Yu S.T."/>
        </authorList>
    </citation>
    <scope>NUCLEOTIDE SEQUENCE</scope>
    <source>
        <strain evidence="2">R41</strain>
    </source>
</reference>
<dbReference type="AlphaFoldDB" id="A0AB39REZ1"/>
<keyword evidence="1" id="KW-0472">Membrane</keyword>
<feature type="transmembrane region" description="Helical" evidence="1">
    <location>
        <begin position="64"/>
        <end position="83"/>
    </location>
</feature>
<organism evidence="2">
    <name type="scientific">Streptomyces sp. R41</name>
    <dbReference type="NCBI Taxonomy" id="3238632"/>
    <lineage>
        <taxon>Bacteria</taxon>
        <taxon>Bacillati</taxon>
        <taxon>Actinomycetota</taxon>
        <taxon>Actinomycetes</taxon>
        <taxon>Kitasatosporales</taxon>
        <taxon>Streptomycetaceae</taxon>
        <taxon>Streptomyces</taxon>
    </lineage>
</organism>
<feature type="transmembrane region" description="Helical" evidence="1">
    <location>
        <begin position="12"/>
        <end position="34"/>
    </location>
</feature>
<evidence type="ECO:0000256" key="1">
    <source>
        <dbReference type="SAM" id="Phobius"/>
    </source>
</evidence>
<evidence type="ECO:0000313" key="2">
    <source>
        <dbReference type="EMBL" id="XDQ53709.1"/>
    </source>
</evidence>
<keyword evidence="1" id="KW-1133">Transmembrane helix</keyword>
<feature type="transmembrane region" description="Helical" evidence="1">
    <location>
        <begin position="145"/>
        <end position="165"/>
    </location>
</feature>
<gene>
    <name evidence="2" type="ORF">AB5J53_19590</name>
</gene>
<name>A0AB39REZ1_9ACTN</name>
<dbReference type="RefSeq" id="WP_369246952.1">
    <property type="nucleotide sequence ID" value="NZ_CP163443.1"/>
</dbReference>
<dbReference type="InterPro" id="IPR013901">
    <property type="entry name" value="Anthrone_oxy"/>
</dbReference>
<sequence>MTDNSTGRRTTAGGVLGAATVAMGLIAGVFYIFACDVMPSLARSDDRVFIEVMQNINDVIQNPVFFLSFMGALALTAISAWQLRSSPYRWWVFAALAAYALAFLFTVVVNIPLNNDLANAGDPAKIADPAAVREKFEDTWVAWNVVRALLSTLALACLARALLLYGRSGRSYASAYLESAAGSSASR</sequence>
<dbReference type="EMBL" id="CP163443">
    <property type="protein sequence ID" value="XDQ53709.1"/>
    <property type="molecule type" value="Genomic_DNA"/>
</dbReference>
<accession>A0AB39REZ1</accession>
<protein>
    <submittedName>
        <fullName evidence="2">DUF1772 domain-containing protein</fullName>
    </submittedName>
</protein>